<dbReference type="SUPFAM" id="SSF52518">
    <property type="entry name" value="Thiamin diphosphate-binding fold (THDP-binding)"/>
    <property type="match status" value="2"/>
</dbReference>
<dbReference type="SUPFAM" id="SSF52467">
    <property type="entry name" value="DHS-like NAD/FAD-binding domain"/>
    <property type="match status" value="1"/>
</dbReference>
<dbReference type="PROSITE" id="PS00187">
    <property type="entry name" value="TPP_ENZYMES"/>
    <property type="match status" value="1"/>
</dbReference>
<feature type="domain" description="Thiamine pyrophosphate enzyme TPP-binding" evidence="10">
    <location>
        <begin position="646"/>
        <end position="712"/>
    </location>
</feature>
<dbReference type="CDD" id="cd07035">
    <property type="entry name" value="TPP_PYR_POX_like"/>
    <property type="match status" value="1"/>
</dbReference>
<evidence type="ECO:0000256" key="3">
    <source>
        <dbReference type="ARBA" id="ARBA00005025"/>
    </source>
</evidence>
<dbReference type="GO" id="GO:0005739">
    <property type="term" value="C:mitochondrion"/>
    <property type="evidence" value="ECO:0007669"/>
    <property type="project" value="TreeGrafter"/>
</dbReference>
<dbReference type="Proteomes" id="UP001147747">
    <property type="component" value="Unassembled WGS sequence"/>
</dbReference>
<dbReference type="GO" id="GO:0000287">
    <property type="term" value="F:magnesium ion binding"/>
    <property type="evidence" value="ECO:0007669"/>
    <property type="project" value="InterPro"/>
</dbReference>
<dbReference type="GeneID" id="81369241"/>
<organism evidence="13 14">
    <name type="scientific">Penicillium cosmopolitanum</name>
    <dbReference type="NCBI Taxonomy" id="1131564"/>
    <lineage>
        <taxon>Eukaryota</taxon>
        <taxon>Fungi</taxon>
        <taxon>Dikarya</taxon>
        <taxon>Ascomycota</taxon>
        <taxon>Pezizomycotina</taxon>
        <taxon>Eurotiomycetes</taxon>
        <taxon>Eurotiomycetidae</taxon>
        <taxon>Eurotiales</taxon>
        <taxon>Aspergillaceae</taxon>
        <taxon>Penicillium</taxon>
    </lineage>
</organism>
<dbReference type="InterPro" id="IPR029035">
    <property type="entry name" value="DHS-like_NAD/FAD-binding_dom"/>
</dbReference>
<evidence type="ECO:0000256" key="1">
    <source>
        <dbReference type="ARBA" id="ARBA00001964"/>
    </source>
</evidence>
<dbReference type="GO" id="GO:0005948">
    <property type="term" value="C:acetolactate synthase complex"/>
    <property type="evidence" value="ECO:0007669"/>
    <property type="project" value="TreeGrafter"/>
</dbReference>
<comment type="cofactor">
    <cofactor evidence="1">
        <name>thiamine diphosphate</name>
        <dbReference type="ChEBI" id="CHEBI:58937"/>
    </cofactor>
</comment>
<feature type="domain" description="Thiamine pyrophosphate enzyme central" evidence="9">
    <location>
        <begin position="466"/>
        <end position="580"/>
    </location>
</feature>
<name>A0A9W9W2Z5_9EURO</name>
<keyword evidence="7" id="KW-0028">Amino-acid biosynthesis</keyword>
<evidence type="ECO:0000259" key="9">
    <source>
        <dbReference type="Pfam" id="PF00205"/>
    </source>
</evidence>
<dbReference type="OrthoDB" id="16262at2759"/>
<evidence type="ECO:0000313" key="13">
    <source>
        <dbReference type="EMBL" id="KAJ5397511.1"/>
    </source>
</evidence>
<evidence type="ECO:0000256" key="5">
    <source>
        <dbReference type="ARBA" id="ARBA00013145"/>
    </source>
</evidence>
<evidence type="ECO:0000256" key="2">
    <source>
        <dbReference type="ARBA" id="ARBA00004974"/>
    </source>
</evidence>
<reference evidence="13" key="2">
    <citation type="journal article" date="2023" name="IMA Fungus">
        <title>Comparative genomic study of the Penicillium genus elucidates a diverse pangenome and 15 lateral gene transfer events.</title>
        <authorList>
            <person name="Petersen C."/>
            <person name="Sorensen T."/>
            <person name="Nielsen M.R."/>
            <person name="Sondergaard T.E."/>
            <person name="Sorensen J.L."/>
            <person name="Fitzpatrick D.A."/>
            <person name="Frisvad J.C."/>
            <person name="Nielsen K.L."/>
        </authorList>
    </citation>
    <scope>NUCLEOTIDE SEQUENCE</scope>
    <source>
        <strain evidence="13">IBT 29677</strain>
    </source>
</reference>
<keyword evidence="14" id="KW-1185">Reference proteome</keyword>
<dbReference type="EC" id="2.2.1.6" evidence="5"/>
<dbReference type="PANTHER" id="PTHR18968">
    <property type="entry name" value="THIAMINE PYROPHOSPHATE ENZYMES"/>
    <property type="match status" value="1"/>
</dbReference>
<comment type="caution">
    <text evidence="13">The sequence shown here is derived from an EMBL/GenBank/DDBJ whole genome shotgun (WGS) entry which is preliminary data.</text>
</comment>
<dbReference type="InterPro" id="IPR000399">
    <property type="entry name" value="TPP-bd_CS"/>
</dbReference>
<dbReference type="Gene3D" id="3.40.50.970">
    <property type="match status" value="3"/>
</dbReference>
<feature type="domain" description="Thiamine pyrophosphate enzyme N-terminal TPP-binding" evidence="11">
    <location>
        <begin position="254"/>
        <end position="372"/>
    </location>
</feature>
<evidence type="ECO:0000259" key="11">
    <source>
        <dbReference type="Pfam" id="PF02776"/>
    </source>
</evidence>
<evidence type="ECO:0000256" key="6">
    <source>
        <dbReference type="ARBA" id="ARBA00023052"/>
    </source>
</evidence>
<reference evidence="13" key="1">
    <citation type="submission" date="2022-12" db="EMBL/GenBank/DDBJ databases">
        <authorList>
            <person name="Petersen C."/>
        </authorList>
    </citation>
    <scope>NUCLEOTIDE SEQUENCE</scope>
    <source>
        <strain evidence="13">IBT 29677</strain>
    </source>
</reference>
<sequence length="787" mass="85172">MHLFILGATGRTGLYGYKYALEQGFTVTILVRKADSIEPQEGLTVVEGSPLSEEDMARAFKASGVPVDAVLVFLNAPRAGQNPWGKFLGPPRLIADSTRNAARALIHAQHNGPTATGGSKPRLVVMNALGVGESYAVTPYIVRFMIAFSNVSESYKDHNAVNDEIEEVCGEDVIWTLPLPVGLKGGGLNPVKTFGSTESGASLFITRESCARWMVDVAYSNPPEFNPGKSQLSWKPKNVRRDKQKELDYSLVGMTGGQIFKEMLTRYAVDRIFGYPGGAVLPIFDTIYDAGNELKFILSCHEQGAGHTAQGYARVTGKPGVVLVTSGPGATNLITPFMDALADGTLMVAFCGQVPTYATGMDSFQEADIIAMTQPCTKWNVSVRQVADLPRKIDEVFKIATSGRPGPVLVELPKDVTADVLRTPVPQIPPPIGLEFPAAQTRIDKAISNVRQEALERVLASPKGPQLLHELARKANIPVTTSLQGLGSFDEMDPKALHMLGLHGSGYANMVIQNADTVIALGARFDDRVTGSIPKFAPSARQAALEGTGGIIHFDILSKNINKIVQADIPVQGDSAENLKLLLPLITRAEKSDWIAQVQQWKSEYPFQAFEKESPSGSGRIKPQKLIEKLSELVDPIKDRTILTTGVGQHQMWTAQHFRWRHPRTMVTSGGLGTMGFGLPAAIGAKVGRPDALVIDIDGDASFLRRSSSISTLNVQINPEFVETAEAMGVQARKCTSENDADEKLRWLLDTKGLALLEVMISPKALTLPMVPAGRGLHEFITYNSAV</sequence>
<dbReference type="GO" id="GO:0030976">
    <property type="term" value="F:thiamine pyrophosphate binding"/>
    <property type="evidence" value="ECO:0007669"/>
    <property type="project" value="InterPro"/>
</dbReference>
<dbReference type="InterPro" id="IPR012001">
    <property type="entry name" value="Thiamin_PyroP_enz_TPP-bd_dom"/>
</dbReference>
<feature type="domain" description="NAD(P)-binding" evidence="12">
    <location>
        <begin position="7"/>
        <end position="218"/>
    </location>
</feature>
<dbReference type="InterPro" id="IPR036291">
    <property type="entry name" value="NAD(P)-bd_dom_sf"/>
</dbReference>
<dbReference type="InterPro" id="IPR016040">
    <property type="entry name" value="NAD(P)-bd_dom"/>
</dbReference>
<dbReference type="PANTHER" id="PTHR18968:SF13">
    <property type="entry name" value="ACETOLACTATE SYNTHASE CATALYTIC SUBUNIT, MITOCHONDRIAL"/>
    <property type="match status" value="1"/>
</dbReference>
<keyword evidence="7" id="KW-0100">Branched-chain amino acid biosynthesis</keyword>
<dbReference type="AlphaFoldDB" id="A0A9W9W2Z5"/>
<comment type="pathway">
    <text evidence="3">Amino-acid biosynthesis; L-valine biosynthesis; L-valine from pyruvate: step 1/4.</text>
</comment>
<dbReference type="Gene3D" id="3.40.50.720">
    <property type="entry name" value="NAD(P)-binding Rossmann-like Domain"/>
    <property type="match status" value="1"/>
</dbReference>
<dbReference type="EMBL" id="JAPZBU010000006">
    <property type="protein sequence ID" value="KAJ5397511.1"/>
    <property type="molecule type" value="Genomic_DNA"/>
</dbReference>
<dbReference type="Pfam" id="PF00205">
    <property type="entry name" value="TPP_enzyme_M"/>
    <property type="match status" value="1"/>
</dbReference>
<dbReference type="Pfam" id="PF02776">
    <property type="entry name" value="TPP_enzyme_N"/>
    <property type="match status" value="1"/>
</dbReference>
<dbReference type="RefSeq" id="XP_056489563.1">
    <property type="nucleotide sequence ID" value="XM_056630261.1"/>
</dbReference>
<dbReference type="InterPro" id="IPR045229">
    <property type="entry name" value="TPP_enz"/>
</dbReference>
<dbReference type="GO" id="GO:0009099">
    <property type="term" value="P:L-valine biosynthetic process"/>
    <property type="evidence" value="ECO:0007669"/>
    <property type="project" value="TreeGrafter"/>
</dbReference>
<evidence type="ECO:0000256" key="8">
    <source>
        <dbReference type="RuleBase" id="RU362132"/>
    </source>
</evidence>
<dbReference type="Pfam" id="PF02775">
    <property type="entry name" value="TPP_enzyme_C"/>
    <property type="match status" value="1"/>
</dbReference>
<evidence type="ECO:0000313" key="14">
    <source>
        <dbReference type="Proteomes" id="UP001147747"/>
    </source>
</evidence>
<comment type="similarity">
    <text evidence="4 8">Belongs to the TPP enzyme family.</text>
</comment>
<protein>
    <recommendedName>
        <fullName evidence="5">acetolactate synthase</fullName>
        <ecNumber evidence="5">2.2.1.6</ecNumber>
    </recommendedName>
</protein>
<dbReference type="GO" id="GO:0009097">
    <property type="term" value="P:isoleucine biosynthetic process"/>
    <property type="evidence" value="ECO:0007669"/>
    <property type="project" value="TreeGrafter"/>
</dbReference>
<dbReference type="Gene3D" id="3.40.50.1220">
    <property type="entry name" value="TPP-binding domain"/>
    <property type="match status" value="1"/>
</dbReference>
<proteinExistence type="inferred from homology"/>
<keyword evidence="6 8" id="KW-0786">Thiamine pyrophosphate</keyword>
<dbReference type="FunFam" id="3.40.50.970:FF:000007">
    <property type="entry name" value="Acetolactate synthase"/>
    <property type="match status" value="1"/>
</dbReference>
<dbReference type="SUPFAM" id="SSF51735">
    <property type="entry name" value="NAD(P)-binding Rossmann-fold domains"/>
    <property type="match status" value="1"/>
</dbReference>
<evidence type="ECO:0000259" key="10">
    <source>
        <dbReference type="Pfam" id="PF02775"/>
    </source>
</evidence>
<dbReference type="GO" id="GO:0050660">
    <property type="term" value="F:flavin adenine dinucleotide binding"/>
    <property type="evidence" value="ECO:0007669"/>
    <property type="project" value="TreeGrafter"/>
</dbReference>
<dbReference type="InterPro" id="IPR029061">
    <property type="entry name" value="THDP-binding"/>
</dbReference>
<dbReference type="FunFam" id="3.40.50.1220:FF:000008">
    <property type="entry name" value="Acetolactate synthase"/>
    <property type="match status" value="1"/>
</dbReference>
<evidence type="ECO:0000259" key="12">
    <source>
        <dbReference type="Pfam" id="PF13460"/>
    </source>
</evidence>
<dbReference type="GO" id="GO:0003984">
    <property type="term" value="F:acetolactate synthase activity"/>
    <property type="evidence" value="ECO:0007669"/>
    <property type="project" value="UniProtKB-EC"/>
</dbReference>
<dbReference type="Pfam" id="PF13460">
    <property type="entry name" value="NAD_binding_10"/>
    <property type="match status" value="1"/>
</dbReference>
<dbReference type="InterPro" id="IPR012000">
    <property type="entry name" value="Thiamin_PyroP_enz_cen_dom"/>
</dbReference>
<accession>A0A9W9W2Z5</accession>
<evidence type="ECO:0000256" key="7">
    <source>
        <dbReference type="ARBA" id="ARBA00023304"/>
    </source>
</evidence>
<gene>
    <name evidence="13" type="ORF">N7509_005624</name>
</gene>
<evidence type="ECO:0000256" key="4">
    <source>
        <dbReference type="ARBA" id="ARBA00007812"/>
    </source>
</evidence>
<dbReference type="InterPro" id="IPR011766">
    <property type="entry name" value="TPP_enzyme_TPP-bd"/>
</dbReference>
<comment type="pathway">
    <text evidence="2">Amino-acid biosynthesis; L-isoleucine biosynthesis; L-isoleucine from 2-oxobutanoate: step 1/4.</text>
</comment>